<proteinExistence type="predicted"/>
<dbReference type="PIRSF" id="PIRSF026326">
    <property type="entry name" value="InaA"/>
    <property type="match status" value="1"/>
</dbReference>
<dbReference type="GO" id="GO:0016301">
    <property type="term" value="F:kinase activity"/>
    <property type="evidence" value="ECO:0007669"/>
    <property type="project" value="UniProtKB-KW"/>
</dbReference>
<dbReference type="Proteomes" id="UP000064137">
    <property type="component" value="Chromosome"/>
</dbReference>
<dbReference type="InterPro" id="IPR027023">
    <property type="entry name" value="Put_LipoPS_kinase_InaA"/>
</dbReference>
<sequence>MNEVWAAEDKAVLAGQGLDSFEALWALELAAVDEPNRGRGGFSQVFRLDVAGHGYYLKRQRDYLTRTLARPLGEPTFARESRNIRRYAARGIPALELAYYGERRDEQGWRAILVTRALDEWRDLDSWLRLWPHLAPDERQAVLVAVGDLARRLHGAGQVHGCFYPKHLFLQRQGEGLVARLIDLEKTRPLLFGRRDRLRDLEPLLRRAPEWSEQDVARLLASYLQQPQDSAAVRDWSRRLAGRRRHKERKA</sequence>
<reference evidence="1 2" key="1">
    <citation type="submission" date="2016-01" db="EMBL/GenBank/DDBJ databases">
        <title>Annotation of Pseudomonas oryzihabitans USDA-ARS-USMARC-56511.</title>
        <authorList>
            <person name="Harhay G.P."/>
            <person name="Harhay D.M."/>
            <person name="Smith T.P.L."/>
            <person name="Bono J.L."/>
            <person name="Heaton M.P."/>
            <person name="Clawson M.L."/>
            <person name="Chitko-Mckown C.G."/>
            <person name="Capik S.F."/>
            <person name="DeDonder K.D."/>
            <person name="Apley M.D."/>
            <person name="Lubbers B.V."/>
            <person name="White B.J."/>
            <person name="Larson R.L."/>
        </authorList>
    </citation>
    <scope>NUCLEOTIDE SEQUENCE [LARGE SCALE GENOMIC DNA]</scope>
    <source>
        <strain evidence="1 2">USDA-ARS-USMARC-56511</strain>
    </source>
</reference>
<name>A0A0U4WWB6_9PSED</name>
<evidence type="ECO:0000313" key="1">
    <source>
        <dbReference type="EMBL" id="ALZ83460.1"/>
    </source>
</evidence>
<dbReference type="AlphaFoldDB" id="A0A0U4WWB6"/>
<dbReference type="InterPro" id="IPR011009">
    <property type="entry name" value="Kinase-like_dom_sf"/>
</dbReference>
<dbReference type="Pfam" id="PF06293">
    <property type="entry name" value="Kdo"/>
    <property type="match status" value="1"/>
</dbReference>
<evidence type="ECO:0000313" key="2">
    <source>
        <dbReference type="Proteomes" id="UP000064137"/>
    </source>
</evidence>
<organism evidence="1 2">
    <name type="scientific">Pseudomonas oryzihabitans</name>
    <dbReference type="NCBI Taxonomy" id="47885"/>
    <lineage>
        <taxon>Bacteria</taxon>
        <taxon>Pseudomonadati</taxon>
        <taxon>Pseudomonadota</taxon>
        <taxon>Gammaproteobacteria</taxon>
        <taxon>Pseudomonadales</taxon>
        <taxon>Pseudomonadaceae</taxon>
        <taxon>Pseudomonas</taxon>
    </lineage>
</organism>
<gene>
    <name evidence="1" type="ORF">APT59_04290</name>
</gene>
<dbReference type="KEGG" id="por:APT59_04290"/>
<dbReference type="EMBL" id="CP013987">
    <property type="protein sequence ID" value="ALZ83460.1"/>
    <property type="molecule type" value="Genomic_DNA"/>
</dbReference>
<dbReference type="SUPFAM" id="SSF56112">
    <property type="entry name" value="Protein kinase-like (PK-like)"/>
    <property type="match status" value="1"/>
</dbReference>
<keyword evidence="1" id="KW-0808">Transferase</keyword>
<keyword evidence="1" id="KW-0418">Kinase</keyword>
<accession>A0A0U4WWB6</accession>
<dbReference type="OrthoDB" id="5405319at2"/>
<dbReference type="RefSeq" id="WP_059313718.1">
    <property type="nucleotide sequence ID" value="NZ_CP013987.1"/>
</dbReference>
<protein>
    <submittedName>
        <fullName evidence="1">Lipopolysaccharide kinase</fullName>
    </submittedName>
</protein>